<dbReference type="RefSeq" id="WP_076157947.1">
    <property type="nucleotide sequence ID" value="NZ_JBEZVB010000098.1"/>
</dbReference>
<protein>
    <submittedName>
        <fullName evidence="1">Uncharacterized protein</fullName>
    </submittedName>
</protein>
<comment type="caution">
    <text evidence="1">The sequence shown here is derived from an EMBL/GenBank/DDBJ whole genome shotgun (WGS) entry which is preliminary data.</text>
</comment>
<dbReference type="Proteomes" id="UP000187486">
    <property type="component" value="Unassembled WGS sequence"/>
</dbReference>
<accession>A0A1R0KZB1</accession>
<reference evidence="1 2" key="1">
    <citation type="submission" date="2016-01" db="EMBL/GenBank/DDBJ databases">
        <title>Amycolatopsis coloradensis genome sequencing and assembly.</title>
        <authorList>
            <person name="Mayilraj S."/>
        </authorList>
    </citation>
    <scope>NUCLEOTIDE SEQUENCE [LARGE SCALE GENOMIC DNA]</scope>
    <source>
        <strain evidence="1 2">DSM 44225</strain>
    </source>
</reference>
<proteinExistence type="predicted"/>
<dbReference type="OrthoDB" id="3695784at2"/>
<evidence type="ECO:0000313" key="1">
    <source>
        <dbReference type="EMBL" id="OLZ54665.1"/>
    </source>
</evidence>
<evidence type="ECO:0000313" key="2">
    <source>
        <dbReference type="Proteomes" id="UP000187486"/>
    </source>
</evidence>
<dbReference type="AlphaFoldDB" id="A0A1R0KZB1"/>
<organism evidence="1 2">
    <name type="scientific">Amycolatopsis coloradensis</name>
    <dbReference type="NCBI Taxonomy" id="76021"/>
    <lineage>
        <taxon>Bacteria</taxon>
        <taxon>Bacillati</taxon>
        <taxon>Actinomycetota</taxon>
        <taxon>Actinomycetes</taxon>
        <taxon>Pseudonocardiales</taxon>
        <taxon>Pseudonocardiaceae</taxon>
        <taxon>Amycolatopsis</taxon>
    </lineage>
</organism>
<keyword evidence="2" id="KW-1185">Reference proteome</keyword>
<gene>
    <name evidence="1" type="ORF">BS329_09165</name>
</gene>
<name>A0A1R0KZB1_9PSEU</name>
<dbReference type="EMBL" id="MQUQ01000004">
    <property type="protein sequence ID" value="OLZ54665.1"/>
    <property type="molecule type" value="Genomic_DNA"/>
</dbReference>
<sequence>MTDFNDADVSGLDEFVLARLAEDEERVRAGKLPYIDEAERRGWLRIMPARGEDGRDGLLLAAGPLETAEERRPVPFAEKVEFLRKEILGSHDDDSVKLIASVYQAHPLWREAWRH</sequence>